<dbReference type="KEGG" id="vg:18266119"/>
<reference evidence="1 2" key="1">
    <citation type="journal article" date="2014" name="Proc. Natl. Acad. Sci. U.S.A.">
        <title>Thirty-thousand-year-old distant relative of giant icosahedral DNA viruses with a pandoravirus morphology.</title>
        <authorList>
            <person name="Legendre M."/>
            <person name="Bartoli J."/>
            <person name="Shmakova L."/>
            <person name="Jeudy S."/>
            <person name="Labadie K."/>
            <person name="Adrait A."/>
            <person name="Lescot M."/>
            <person name="Poirot O."/>
            <person name="Bertaux L."/>
            <person name="Bruley C."/>
            <person name="Coute Y."/>
            <person name="Rivkina E."/>
            <person name="Abergel C."/>
            <person name="Claverie J.M."/>
        </authorList>
    </citation>
    <scope>NUCLEOTIDE SEQUENCE [LARGE SCALE GENOMIC DNA]</scope>
    <source>
        <strain evidence="1">P1084-T</strain>
    </source>
</reference>
<dbReference type="RefSeq" id="YP_009000993.1">
    <property type="nucleotide sequence ID" value="NC_023423.1"/>
</dbReference>
<dbReference type="EMBL" id="KF740664">
    <property type="protein sequence ID" value="AHH01658.1"/>
    <property type="molecule type" value="Genomic_DNA"/>
</dbReference>
<proteinExistence type="predicted"/>
<gene>
    <name evidence="1" type="ORF">pv_91</name>
</gene>
<evidence type="ECO:0000313" key="2">
    <source>
        <dbReference type="Proteomes" id="UP000202176"/>
    </source>
</evidence>
<keyword evidence="2" id="KW-1185">Reference proteome</keyword>
<sequence length="207" mass="24055">MYQLGLAFDSEDVDRFAEVCNVVSEASAVKFLTSLFLQELEPSPEQFHILMEKVQSQSEEISSLQMRTLCWALKNKSPFLQSLISHPNFNPTADISNYIRDCPLELFPILLASDKVFTNPETLERLLEINHSKKIEIYMNSERFIVPSAYVVAKLARLYFGNHYSFETVLLHPKINGSKIDKKQLDYWKENWPEMIEILNNKPKSNY</sequence>
<protein>
    <submittedName>
        <fullName evidence="1">Uncharacterized protein</fullName>
    </submittedName>
</protein>
<accession>W5S4K1</accession>
<evidence type="ECO:0000313" key="1">
    <source>
        <dbReference type="EMBL" id="AHH01658.1"/>
    </source>
</evidence>
<name>W5S4K1_9VIRU</name>
<dbReference type="Proteomes" id="UP000202176">
    <property type="component" value="Segment"/>
</dbReference>
<organism evidence="1 2">
    <name type="scientific">Pithovirus sibericum</name>
    <dbReference type="NCBI Taxonomy" id="1450746"/>
    <lineage>
        <taxon>Viruses</taxon>
        <taxon>Pithoviruses</taxon>
        <taxon>Orthopithovirinae</taxon>
        <taxon>Alphapithovirus</taxon>
        <taxon>Alphapithovirus sibericum</taxon>
    </lineage>
</organism>
<dbReference type="GeneID" id="18266119"/>